<sequence>MKKHSFNFFTIFSIFLILSSCSVSSNYYSIDYMEPGKITFPKRITHIAVLNNIHPKDITHQSENLAFTKTTAEDIFNGMISALAETDYFKQITIADTIWAVPDSLILPTDTFKKMKDKIDADLIISLEAVNALDQNIEINYPNPATFYMESINPFIQIYNTEKDVAFIHGKKDTIDITDSFILQLTIPNKNKRKPEDYTLTAGYLIGRSIAKDLTPHWKTESRLSYTDEPPFALANKAVKNNDFDKALLECENIYNNNSKMVYRIKAAYNAAGYAEISDQIELAYEWIQKALTLAQEYYNIDMTSTTTKLKDSNDLYVNCLLYSKLLKQRFENKEILNQQMNRFVIEN</sequence>
<dbReference type="Pfam" id="PF19867">
    <property type="entry name" value="DUF6340"/>
    <property type="match status" value="1"/>
</dbReference>
<organism evidence="2 3">
    <name type="scientific">Bacteroides coprosuis DSM 18011</name>
    <dbReference type="NCBI Taxonomy" id="679937"/>
    <lineage>
        <taxon>Bacteria</taxon>
        <taxon>Pseudomonadati</taxon>
        <taxon>Bacteroidota</taxon>
        <taxon>Bacteroidia</taxon>
        <taxon>Bacteroidales</taxon>
        <taxon>Bacteroidaceae</taxon>
        <taxon>Bacteroides</taxon>
    </lineage>
</organism>
<evidence type="ECO:0000313" key="2">
    <source>
        <dbReference type="EMBL" id="EGJ72565.1"/>
    </source>
</evidence>
<reference evidence="2 3" key="1">
    <citation type="journal article" date="2011" name="Stand. Genomic Sci.">
        <title>Non-contiguous finished genome sequence of Bacteroides coprosuis type strain (PC139).</title>
        <authorList>
            <person name="Land M."/>
            <person name="Held B."/>
            <person name="Gronow S."/>
            <person name="Abt B."/>
            <person name="Lucas S."/>
            <person name="Del Rio T.G."/>
            <person name="Nolan M."/>
            <person name="Tice H."/>
            <person name="Cheng J.F."/>
            <person name="Pitluck S."/>
            <person name="Liolios K."/>
            <person name="Pagani I."/>
            <person name="Ivanova N."/>
            <person name="Mavromatis K."/>
            <person name="Mikhailova N."/>
            <person name="Pati A."/>
            <person name="Tapia R."/>
            <person name="Han C."/>
            <person name="Goodwin L."/>
            <person name="Chen A."/>
            <person name="Palaniappan K."/>
            <person name="Hauser L."/>
            <person name="Brambilla E.M."/>
            <person name="Rohde M."/>
            <person name="Goker M."/>
            <person name="Detter J.C."/>
            <person name="Woyke T."/>
            <person name="Bristow J."/>
            <person name="Eisen J.A."/>
            <person name="Markowitz V."/>
            <person name="Hugenholtz P."/>
            <person name="Kyrpides N.C."/>
            <person name="Klenk H.P."/>
            <person name="Lapidus A."/>
        </authorList>
    </citation>
    <scope>NUCLEOTIDE SEQUENCE</scope>
    <source>
        <strain evidence="2 3">DSM 18011</strain>
    </source>
</reference>
<dbReference type="InterPro" id="IPR045921">
    <property type="entry name" value="DUF6340"/>
</dbReference>
<evidence type="ECO:0000256" key="1">
    <source>
        <dbReference type="SAM" id="SignalP"/>
    </source>
</evidence>
<dbReference type="STRING" id="679937.Bcop_2413"/>
<dbReference type="AlphaFoldDB" id="F3ZNN0"/>
<dbReference type="EMBL" id="CM001167">
    <property type="protein sequence ID" value="EGJ72565.1"/>
    <property type="molecule type" value="Genomic_DNA"/>
</dbReference>
<evidence type="ECO:0008006" key="4">
    <source>
        <dbReference type="Google" id="ProtNLM"/>
    </source>
</evidence>
<dbReference type="HOGENOM" id="CLU_066593_0_0_10"/>
<name>F3ZNN0_9BACE</name>
<evidence type="ECO:0000313" key="3">
    <source>
        <dbReference type="Proteomes" id="UP000018439"/>
    </source>
</evidence>
<dbReference type="OrthoDB" id="1115705at2"/>
<dbReference type="PROSITE" id="PS51257">
    <property type="entry name" value="PROKAR_LIPOPROTEIN"/>
    <property type="match status" value="1"/>
</dbReference>
<accession>F3ZNN0</accession>
<keyword evidence="3" id="KW-1185">Reference proteome</keyword>
<feature type="chain" id="PRO_5003305355" description="Tetratricopeptide repeat protein" evidence="1">
    <location>
        <begin position="26"/>
        <end position="348"/>
    </location>
</feature>
<feature type="signal peptide" evidence="1">
    <location>
        <begin position="1"/>
        <end position="25"/>
    </location>
</feature>
<gene>
    <name evidence="2" type="ORF">Bcop_2413</name>
</gene>
<keyword evidence="1" id="KW-0732">Signal</keyword>
<dbReference type="Proteomes" id="UP000018439">
    <property type="component" value="Chromosome"/>
</dbReference>
<proteinExistence type="predicted"/>
<protein>
    <recommendedName>
        <fullName evidence="4">Tetratricopeptide repeat protein</fullName>
    </recommendedName>
</protein>
<dbReference type="eggNOG" id="COG0457">
    <property type="taxonomic scope" value="Bacteria"/>
</dbReference>